<name>A0A916TZ86_9ACTN</name>
<accession>A0A916TZ86</accession>
<feature type="compositionally biased region" description="Low complexity" evidence="1">
    <location>
        <begin position="315"/>
        <end position="348"/>
    </location>
</feature>
<organism evidence="2 3">
    <name type="scientific">Hoyosella rhizosphaerae</name>
    <dbReference type="NCBI Taxonomy" id="1755582"/>
    <lineage>
        <taxon>Bacteria</taxon>
        <taxon>Bacillati</taxon>
        <taxon>Actinomycetota</taxon>
        <taxon>Actinomycetes</taxon>
        <taxon>Mycobacteriales</taxon>
        <taxon>Hoyosellaceae</taxon>
        <taxon>Hoyosella</taxon>
    </lineage>
</organism>
<feature type="region of interest" description="Disordered" evidence="1">
    <location>
        <begin position="506"/>
        <end position="525"/>
    </location>
</feature>
<reference evidence="2" key="1">
    <citation type="journal article" date="2014" name="Int. J. Syst. Evol. Microbiol.">
        <title>Complete genome sequence of Corynebacterium casei LMG S-19264T (=DSM 44701T), isolated from a smear-ripened cheese.</title>
        <authorList>
            <consortium name="US DOE Joint Genome Institute (JGI-PGF)"/>
            <person name="Walter F."/>
            <person name="Albersmeier A."/>
            <person name="Kalinowski J."/>
            <person name="Ruckert C."/>
        </authorList>
    </citation>
    <scope>NUCLEOTIDE SEQUENCE</scope>
    <source>
        <strain evidence="2">CGMCC 1.15478</strain>
    </source>
</reference>
<feature type="compositionally biased region" description="Low complexity" evidence="1">
    <location>
        <begin position="402"/>
        <end position="412"/>
    </location>
</feature>
<reference evidence="2" key="2">
    <citation type="submission" date="2020-09" db="EMBL/GenBank/DDBJ databases">
        <authorList>
            <person name="Sun Q."/>
            <person name="Zhou Y."/>
        </authorList>
    </citation>
    <scope>NUCLEOTIDE SEQUENCE</scope>
    <source>
        <strain evidence="2">CGMCC 1.15478</strain>
    </source>
</reference>
<proteinExistence type="predicted"/>
<feature type="compositionally biased region" description="Polar residues" evidence="1">
    <location>
        <begin position="465"/>
        <end position="483"/>
    </location>
</feature>
<dbReference type="AlphaFoldDB" id="A0A916TZ86"/>
<dbReference type="Gene3D" id="1.20.1260.20">
    <property type="entry name" value="PPE superfamily"/>
    <property type="match status" value="1"/>
</dbReference>
<protein>
    <submittedName>
        <fullName evidence="2">Uncharacterized protein</fullName>
    </submittedName>
</protein>
<evidence type="ECO:0000313" key="3">
    <source>
        <dbReference type="Proteomes" id="UP000641514"/>
    </source>
</evidence>
<keyword evidence="3" id="KW-1185">Reference proteome</keyword>
<evidence type="ECO:0000256" key="1">
    <source>
        <dbReference type="SAM" id="MobiDB-lite"/>
    </source>
</evidence>
<dbReference type="EMBL" id="BMJH01000001">
    <property type="protein sequence ID" value="GGC53680.1"/>
    <property type="molecule type" value="Genomic_DNA"/>
</dbReference>
<feature type="compositionally biased region" description="Gly residues" evidence="1">
    <location>
        <begin position="413"/>
        <end position="435"/>
    </location>
</feature>
<sequence length="552" mass="54678">MTIPFFGTTAAGGVLDIDPEAGTLAIAACQELKEHLRDVQVTRIHRLPSASLRLGTFTSSQQLIAAYGALWDTGADSLDHIVTQHVAAADSMILAFRAATGLLLGVDTDNATSITRLVEPSPEGGVAALFDHHVRDLKSSVEAASAWNLSPRTVGYQGLPVTVSEPFAVMPLEQIIAGAKSVENDLFHLLTFFDSWRVVGRELITAAEDAAAGLRVLRAAWQGMLAEQIDHAVGNYLVSLSTLGSAAVEVSQKLDVTSQGLGHAVGAVPVVVPTTAEARVVAEVQARDAMELLYRPVVVDAVAGVPVLPPPDMPTTGSEIGTGTNIGGTNPHSASSSSSSGGAAPSVGNTAGVSPVSGGPGDAQAVSGGGSPMDDRDVGAVPSEVTISPASVAPASAGIASGADSARLTPGAGTPGSGAPAGGVLGSGGPLGGSRPGVAGPVAAGSGGGSRSSSGTALAPGGGSSHRTPGSPGTSSPAQTVSTKAGVATGGGRSMMGGVAPMGAMGAGAASQGQDHKPASYLTSKRNGHSIVGKLPRTAKLVIGADTEHFDR</sequence>
<evidence type="ECO:0000313" key="2">
    <source>
        <dbReference type="EMBL" id="GGC53680.1"/>
    </source>
</evidence>
<dbReference type="RefSeq" id="WP_188669924.1">
    <property type="nucleotide sequence ID" value="NZ_BMJH01000001.1"/>
</dbReference>
<dbReference type="InterPro" id="IPR038332">
    <property type="entry name" value="PPE_sf"/>
</dbReference>
<comment type="caution">
    <text evidence="2">The sequence shown here is derived from an EMBL/GenBank/DDBJ whole genome shotgun (WGS) entry which is preliminary data.</text>
</comment>
<gene>
    <name evidence="2" type="ORF">GCM10011410_02580</name>
</gene>
<feature type="region of interest" description="Disordered" evidence="1">
    <location>
        <begin position="402"/>
        <end position="492"/>
    </location>
</feature>
<dbReference type="Proteomes" id="UP000641514">
    <property type="component" value="Unassembled WGS sequence"/>
</dbReference>
<feature type="region of interest" description="Disordered" evidence="1">
    <location>
        <begin position="306"/>
        <end position="380"/>
    </location>
</feature>